<dbReference type="CDD" id="cd02194">
    <property type="entry name" value="ThiL"/>
    <property type="match status" value="1"/>
</dbReference>
<accession>A0A2P6AUD4</accession>
<keyword evidence="2" id="KW-0547">Nucleotide-binding</keyword>
<feature type="binding site" evidence="2">
    <location>
        <position position="55"/>
    </location>
    <ligand>
        <name>Mg(2+)</name>
        <dbReference type="ChEBI" id="CHEBI:18420"/>
        <label>1</label>
    </ligand>
</feature>
<keyword evidence="2" id="KW-0808">Transferase</keyword>
<evidence type="ECO:0000313" key="6">
    <source>
        <dbReference type="Proteomes" id="UP000243900"/>
    </source>
</evidence>
<dbReference type="GO" id="GO:0009229">
    <property type="term" value="P:thiamine diphosphate biosynthetic process"/>
    <property type="evidence" value="ECO:0007669"/>
    <property type="project" value="UniProtKB-UniRule"/>
</dbReference>
<dbReference type="InterPro" id="IPR016188">
    <property type="entry name" value="PurM-like_N"/>
</dbReference>
<dbReference type="InterPro" id="IPR010918">
    <property type="entry name" value="PurM-like_C_dom"/>
</dbReference>
<keyword evidence="2" id="KW-0067">ATP-binding</keyword>
<dbReference type="UniPathway" id="UPA00060">
    <property type="reaction ID" value="UER00142"/>
</dbReference>
<feature type="binding site" evidence="2">
    <location>
        <position position="62"/>
    </location>
    <ligand>
        <name>substrate</name>
    </ligand>
</feature>
<feature type="domain" description="PurM-like N-terminal" evidence="3">
    <location>
        <begin position="36"/>
        <end position="146"/>
    </location>
</feature>
<dbReference type="GO" id="GO:0000287">
    <property type="term" value="F:magnesium ion binding"/>
    <property type="evidence" value="ECO:0007669"/>
    <property type="project" value="UniProtKB-UniRule"/>
</dbReference>
<protein>
    <recommendedName>
        <fullName evidence="2">Thiamine-monophosphate kinase</fullName>
        <shortName evidence="2">TMP kinase</shortName>
        <shortName evidence="2">Thiamine-phosphate kinase</shortName>
        <ecNumber evidence="2">2.7.4.16</ecNumber>
    </recommendedName>
</protein>
<dbReference type="RefSeq" id="WP_105191282.1">
    <property type="nucleotide sequence ID" value="NZ_PTQZ01000029.1"/>
</dbReference>
<dbReference type="Gene3D" id="3.90.650.10">
    <property type="entry name" value="PurM-like C-terminal domain"/>
    <property type="match status" value="1"/>
</dbReference>
<gene>
    <name evidence="2 5" type="primary">thiL</name>
    <name evidence="5" type="ORF">C5O18_02450</name>
</gene>
<dbReference type="PANTHER" id="PTHR30270">
    <property type="entry name" value="THIAMINE-MONOPHOSPHATE KINASE"/>
    <property type="match status" value="1"/>
</dbReference>
<comment type="catalytic activity">
    <reaction evidence="2">
        <text>thiamine phosphate + ATP = thiamine diphosphate + ADP</text>
        <dbReference type="Rhea" id="RHEA:15913"/>
        <dbReference type="ChEBI" id="CHEBI:30616"/>
        <dbReference type="ChEBI" id="CHEBI:37575"/>
        <dbReference type="ChEBI" id="CHEBI:58937"/>
        <dbReference type="ChEBI" id="CHEBI:456216"/>
        <dbReference type="EC" id="2.7.4.16"/>
    </reaction>
</comment>
<comment type="function">
    <text evidence="2">Catalyzes the ATP-dependent phosphorylation of thiamine-monophosphate (TMP) to form thiamine-pyrophosphate (TPP), the active form of vitamin B1.</text>
</comment>
<dbReference type="Gene3D" id="3.30.1330.10">
    <property type="entry name" value="PurM-like, N-terminal domain"/>
    <property type="match status" value="1"/>
</dbReference>
<evidence type="ECO:0000256" key="2">
    <source>
        <dbReference type="HAMAP-Rule" id="MF_02128"/>
    </source>
</evidence>
<dbReference type="PIRSF" id="PIRSF005303">
    <property type="entry name" value="Thiam_monoph_kin"/>
    <property type="match status" value="1"/>
</dbReference>
<feature type="binding site" evidence="2">
    <location>
        <position position="345"/>
    </location>
    <ligand>
        <name>substrate</name>
    </ligand>
</feature>
<dbReference type="Pfam" id="PF02769">
    <property type="entry name" value="AIRS_C"/>
    <property type="match status" value="1"/>
</dbReference>
<feature type="binding site" evidence="2">
    <location>
        <position position="83"/>
    </location>
    <ligand>
        <name>Mg(2+)</name>
        <dbReference type="ChEBI" id="CHEBI:18420"/>
        <label>4</label>
    </ligand>
</feature>
<dbReference type="SUPFAM" id="SSF56042">
    <property type="entry name" value="PurM C-terminal domain-like"/>
    <property type="match status" value="1"/>
</dbReference>
<comment type="caution">
    <text evidence="2">Lacks conserved residue(s) required for the propagation of feature annotation.</text>
</comment>
<dbReference type="EC" id="2.7.4.16" evidence="2"/>
<feature type="binding site" evidence="2">
    <location>
        <position position="38"/>
    </location>
    <ligand>
        <name>Mg(2+)</name>
        <dbReference type="ChEBI" id="CHEBI:18420"/>
        <label>4</label>
    </ligand>
</feature>
<dbReference type="SUPFAM" id="SSF55326">
    <property type="entry name" value="PurM N-terminal domain-like"/>
    <property type="match status" value="1"/>
</dbReference>
<feature type="binding site" evidence="2">
    <location>
        <position position="231"/>
    </location>
    <ligand>
        <name>Mg(2+)</name>
        <dbReference type="ChEBI" id="CHEBI:18420"/>
        <label>5</label>
    </ligand>
</feature>
<proteinExistence type="inferred from homology"/>
<feature type="binding site" evidence="2">
    <location>
        <position position="154"/>
    </location>
    <ligand>
        <name>ATP</name>
        <dbReference type="ChEBI" id="CHEBI:30616"/>
    </ligand>
</feature>
<keyword evidence="2 5" id="KW-0418">Kinase</keyword>
<dbReference type="InterPro" id="IPR036921">
    <property type="entry name" value="PurM-like_N_sf"/>
</dbReference>
<feature type="binding site" evidence="2">
    <location>
        <begin position="129"/>
        <end position="130"/>
    </location>
    <ligand>
        <name>ATP</name>
        <dbReference type="ChEBI" id="CHEBI:30616"/>
    </ligand>
</feature>
<feature type="binding site" evidence="2">
    <location>
        <position position="130"/>
    </location>
    <ligand>
        <name>Mg(2+)</name>
        <dbReference type="ChEBI" id="CHEBI:18420"/>
        <label>1</label>
    </ligand>
</feature>
<keyword evidence="1 2" id="KW-0784">Thiamine biosynthesis</keyword>
<comment type="pathway">
    <text evidence="2">Cofactor biosynthesis; thiamine diphosphate biosynthesis; thiamine diphosphate from thiamine phosphate: step 1/1.</text>
</comment>
<dbReference type="NCBIfam" id="TIGR01379">
    <property type="entry name" value="thiL"/>
    <property type="match status" value="1"/>
</dbReference>
<dbReference type="Proteomes" id="UP000243900">
    <property type="component" value="Unassembled WGS sequence"/>
</dbReference>
<feature type="binding site" evidence="2">
    <location>
        <position position="53"/>
    </location>
    <ligand>
        <name>Mg(2+)</name>
        <dbReference type="ChEBI" id="CHEBI:18420"/>
        <label>4</label>
    </ligand>
</feature>
<name>A0A2P6AUD4_9GAMM</name>
<comment type="similarity">
    <text evidence="2">Belongs to the thiamine-monophosphate kinase family.</text>
</comment>
<evidence type="ECO:0000259" key="4">
    <source>
        <dbReference type="Pfam" id="PF02769"/>
    </source>
</evidence>
<feature type="domain" description="PurM-like C-terminal" evidence="4">
    <location>
        <begin position="158"/>
        <end position="332"/>
    </location>
</feature>
<evidence type="ECO:0000313" key="5">
    <source>
        <dbReference type="EMBL" id="PQA49402.1"/>
    </source>
</evidence>
<feature type="binding site" evidence="2">
    <location>
        <position position="228"/>
    </location>
    <ligand>
        <name>Mg(2+)</name>
        <dbReference type="ChEBI" id="CHEBI:18420"/>
        <label>3</label>
    </ligand>
</feature>
<dbReference type="GO" id="GO:0009030">
    <property type="term" value="F:thiamine-phosphate kinase activity"/>
    <property type="evidence" value="ECO:0007669"/>
    <property type="project" value="UniProtKB-UniRule"/>
</dbReference>
<feature type="binding site" evidence="2">
    <location>
        <position position="83"/>
    </location>
    <ligand>
        <name>Mg(2+)</name>
        <dbReference type="ChEBI" id="CHEBI:18420"/>
        <label>2</label>
    </ligand>
</feature>
<dbReference type="AlphaFoldDB" id="A0A2P6AUD4"/>
<dbReference type="Pfam" id="PF00586">
    <property type="entry name" value="AIRS"/>
    <property type="match status" value="1"/>
</dbReference>
<dbReference type="PANTHER" id="PTHR30270:SF0">
    <property type="entry name" value="THIAMINE-MONOPHOSPHATE KINASE"/>
    <property type="match status" value="1"/>
</dbReference>
<dbReference type="InterPro" id="IPR036676">
    <property type="entry name" value="PurM-like_C_sf"/>
</dbReference>
<feature type="binding site" evidence="2">
    <location>
        <position position="230"/>
    </location>
    <ligand>
        <name>ATP</name>
        <dbReference type="ChEBI" id="CHEBI:30616"/>
    </ligand>
</feature>
<feature type="binding site" evidence="2">
    <location>
        <position position="55"/>
    </location>
    <ligand>
        <name>Mg(2+)</name>
        <dbReference type="ChEBI" id="CHEBI:18420"/>
        <label>2</label>
    </ligand>
</feature>
<reference evidence="6" key="1">
    <citation type="submission" date="2018-02" db="EMBL/GenBank/DDBJ databases">
        <title>Genome sequencing of Solimonas sp. HR-BB.</title>
        <authorList>
            <person name="Lee Y."/>
            <person name="Jeon C.O."/>
        </authorList>
    </citation>
    <scope>NUCLEOTIDE SEQUENCE [LARGE SCALE GENOMIC DNA]</scope>
    <source>
        <strain evidence="6">HR-E</strain>
    </source>
</reference>
<sequence length="349" mass="35306">MALDEFGLIRRYFQRVPSAGTDTGAGAGVPVRLGIGDDAALLDLPPGESLAVTTDTLVAGRHFPLTATAFDIGWKALAVNLSDLAAMGSRPQGVTLALTLPEADPDWLAGLSAGFFTLADAEGVPLIGGDTTRGPLSLTVTALGSVPPALALRRDGARPGDLICVSGTLGDAGLGLALALDAVPAGVANAVTGLSAAARDHALARLHRPSPRLALGLALRGIATAAMDVSDGLLQDLGHLLAASAGTGGPLGARLQLEHLPLSSALTALAGSGDAGREQMLAWALAVGDDYELLFTLPPAAEKRLPALADALALPLACIGRVTEAPGLDLRWHGQVLDVALPGGYRHFS</sequence>
<comment type="caution">
    <text evidence="5">The sequence shown here is derived from an EMBL/GenBank/DDBJ whole genome shotgun (WGS) entry which is preliminary data.</text>
</comment>
<comment type="miscellaneous">
    <text evidence="2">Reaction mechanism of ThiL seems to utilize a direct, inline transfer of the gamma-phosphate of ATP to TMP rather than a phosphorylated enzyme intermediate.</text>
</comment>
<dbReference type="EMBL" id="PTQZ01000029">
    <property type="protein sequence ID" value="PQA49402.1"/>
    <property type="molecule type" value="Genomic_DNA"/>
</dbReference>
<evidence type="ECO:0000256" key="1">
    <source>
        <dbReference type="ARBA" id="ARBA00022977"/>
    </source>
</evidence>
<feature type="binding site" evidence="2">
    <location>
        <position position="54"/>
    </location>
    <ligand>
        <name>Mg(2+)</name>
        <dbReference type="ChEBI" id="CHEBI:18420"/>
        <label>1</label>
    </ligand>
</feature>
<dbReference type="OrthoDB" id="9802811at2"/>
<feature type="binding site" evidence="2">
    <location>
        <position position="83"/>
    </location>
    <ligand>
        <name>Mg(2+)</name>
        <dbReference type="ChEBI" id="CHEBI:18420"/>
        <label>3</label>
    </ligand>
</feature>
<dbReference type="GO" id="GO:0005524">
    <property type="term" value="F:ATP binding"/>
    <property type="evidence" value="ECO:0007669"/>
    <property type="project" value="UniProtKB-UniRule"/>
</dbReference>
<keyword evidence="2" id="KW-0460">Magnesium</keyword>
<organism evidence="5 6">
    <name type="scientific">Amnimonas aquatica</name>
    <dbReference type="NCBI Taxonomy" id="2094561"/>
    <lineage>
        <taxon>Bacteria</taxon>
        <taxon>Pseudomonadati</taxon>
        <taxon>Pseudomonadota</taxon>
        <taxon>Gammaproteobacteria</taxon>
        <taxon>Moraxellales</taxon>
        <taxon>Moraxellaceae</taxon>
        <taxon>Amnimonas</taxon>
    </lineage>
</organism>
<keyword evidence="2" id="KW-0479">Metal-binding</keyword>
<dbReference type="HAMAP" id="MF_02128">
    <property type="entry name" value="TMP_kinase"/>
    <property type="match status" value="1"/>
</dbReference>
<dbReference type="GO" id="GO:0009228">
    <property type="term" value="P:thiamine biosynthetic process"/>
    <property type="evidence" value="ECO:0007669"/>
    <property type="project" value="UniProtKB-KW"/>
</dbReference>
<evidence type="ECO:0000259" key="3">
    <source>
        <dbReference type="Pfam" id="PF00586"/>
    </source>
</evidence>
<keyword evidence="6" id="KW-1185">Reference proteome</keyword>
<feature type="binding site" evidence="2">
    <location>
        <position position="38"/>
    </location>
    <ligand>
        <name>Mg(2+)</name>
        <dbReference type="ChEBI" id="CHEBI:18420"/>
        <label>3</label>
    </ligand>
</feature>
<feature type="binding site" evidence="2">
    <location>
        <position position="289"/>
    </location>
    <ligand>
        <name>substrate</name>
    </ligand>
</feature>
<dbReference type="InterPro" id="IPR006283">
    <property type="entry name" value="ThiL-like"/>
</dbReference>